<evidence type="ECO:0000313" key="1">
    <source>
        <dbReference type="EMBL" id="MCT8389570.1"/>
    </source>
</evidence>
<gene>
    <name evidence="1" type="ORF">D0501_05720</name>
</gene>
<reference evidence="1 2" key="1">
    <citation type="submission" date="2018-08" db="EMBL/GenBank/DDBJ databases">
        <title>Draft genome sequences of Leuconostoc spp. and Weissella spp. with biocontrol potential.</title>
        <authorList>
            <person name="Lo R."/>
            <person name="Ho V.T.T."/>
            <person name="Turner M.S."/>
        </authorList>
    </citation>
    <scope>NUCLEOTIDE SEQUENCE [LARGE SCALE GENOMIC DNA]</scope>
    <source>
        <strain evidence="1 2">733</strain>
    </source>
</reference>
<dbReference type="Proteomes" id="UP001525857">
    <property type="component" value="Unassembled WGS sequence"/>
</dbReference>
<evidence type="ECO:0000313" key="2">
    <source>
        <dbReference type="Proteomes" id="UP001525857"/>
    </source>
</evidence>
<name>A0ABT2NW29_9LACO</name>
<protein>
    <submittedName>
        <fullName evidence="1">Uncharacterized protein</fullName>
    </submittedName>
</protein>
<dbReference type="RefSeq" id="WP_261657094.1">
    <property type="nucleotide sequence ID" value="NZ_QVOV01000008.1"/>
</dbReference>
<proteinExistence type="predicted"/>
<keyword evidence="2" id="KW-1185">Reference proteome</keyword>
<sequence>MTKEYIEDVVICFDNRNINNEIDKQISLLNMSNIPNKRKGNKLIIDYNFVIVHIYFMTIRNIIDGFRFKHIRISEMASTELNPEKLCQALKVIQSGRLTFENYPK</sequence>
<accession>A0ABT2NW29</accession>
<organism evidence="1 2">
    <name type="scientific">Leuconostoc holzapfelii</name>
    <dbReference type="NCBI Taxonomy" id="434464"/>
    <lineage>
        <taxon>Bacteria</taxon>
        <taxon>Bacillati</taxon>
        <taxon>Bacillota</taxon>
        <taxon>Bacilli</taxon>
        <taxon>Lactobacillales</taxon>
        <taxon>Lactobacillaceae</taxon>
        <taxon>Leuconostoc</taxon>
    </lineage>
</organism>
<dbReference type="EMBL" id="QVOV01000008">
    <property type="protein sequence ID" value="MCT8389570.1"/>
    <property type="molecule type" value="Genomic_DNA"/>
</dbReference>
<comment type="caution">
    <text evidence="1">The sequence shown here is derived from an EMBL/GenBank/DDBJ whole genome shotgun (WGS) entry which is preliminary data.</text>
</comment>